<keyword evidence="4" id="KW-1185">Reference proteome</keyword>
<dbReference type="InterPro" id="IPR002347">
    <property type="entry name" value="SDR_fam"/>
</dbReference>
<dbReference type="InterPro" id="IPR036291">
    <property type="entry name" value="NAD(P)-bd_dom_sf"/>
</dbReference>
<dbReference type="Proteomes" id="UP000018001">
    <property type="component" value="Unassembled WGS sequence"/>
</dbReference>
<comment type="similarity">
    <text evidence="1">Belongs to the short-chain dehydrogenases/reductases (SDR) family.</text>
</comment>
<dbReference type="Pfam" id="PF13561">
    <property type="entry name" value="adh_short_C2"/>
    <property type="match status" value="1"/>
</dbReference>
<dbReference type="PRINTS" id="PR00081">
    <property type="entry name" value="GDHRDH"/>
</dbReference>
<protein>
    <submittedName>
        <fullName evidence="3">Uncharacterized protein</fullName>
    </submittedName>
</protein>
<dbReference type="Gene3D" id="3.40.50.720">
    <property type="entry name" value="NAD(P)-binding Rossmann-like Domain"/>
    <property type="match status" value="1"/>
</dbReference>
<organism evidence="3 4">
    <name type="scientific">Byssochlamys spectabilis (strain No. 5 / NBRC 109023)</name>
    <name type="common">Paecilomyces variotii</name>
    <dbReference type="NCBI Taxonomy" id="1356009"/>
    <lineage>
        <taxon>Eukaryota</taxon>
        <taxon>Fungi</taxon>
        <taxon>Dikarya</taxon>
        <taxon>Ascomycota</taxon>
        <taxon>Pezizomycotina</taxon>
        <taxon>Eurotiomycetes</taxon>
        <taxon>Eurotiomycetidae</taxon>
        <taxon>Eurotiales</taxon>
        <taxon>Thermoascaceae</taxon>
        <taxon>Paecilomyces</taxon>
    </lineage>
</organism>
<dbReference type="AlphaFoldDB" id="V5F8W7"/>
<dbReference type="PROSITE" id="PS00061">
    <property type="entry name" value="ADH_SHORT"/>
    <property type="match status" value="1"/>
</dbReference>
<dbReference type="GO" id="GO:0016616">
    <property type="term" value="F:oxidoreductase activity, acting on the CH-OH group of donors, NAD or NADP as acceptor"/>
    <property type="evidence" value="ECO:0007669"/>
    <property type="project" value="TreeGrafter"/>
</dbReference>
<dbReference type="PANTHER" id="PTHR42760">
    <property type="entry name" value="SHORT-CHAIN DEHYDROGENASES/REDUCTASES FAMILY MEMBER"/>
    <property type="match status" value="1"/>
</dbReference>
<dbReference type="InterPro" id="IPR020904">
    <property type="entry name" value="Sc_DH/Rdtase_CS"/>
</dbReference>
<evidence type="ECO:0000313" key="4">
    <source>
        <dbReference type="Proteomes" id="UP000018001"/>
    </source>
</evidence>
<sequence>MSNRPGKIINIAPVTAFQANENTSIYTSTKGAVVQMTKAFSNEWVSRGIQVNCISPGFMGTPMTDVYANDPAVTDYLMSRVPAARRGTPADLDPAVLFLASPVNTFTTGVSVTVDGGFCGK</sequence>
<name>V5F8W7_BYSSN</name>
<keyword evidence="2" id="KW-0521">NADP</keyword>
<evidence type="ECO:0000256" key="2">
    <source>
        <dbReference type="ARBA" id="ARBA00022857"/>
    </source>
</evidence>
<dbReference type="OrthoDB" id="37659at2759"/>
<gene>
    <name evidence="3" type="ORF">PVAR5_1000</name>
</gene>
<evidence type="ECO:0000313" key="3">
    <source>
        <dbReference type="EMBL" id="GAD92409.1"/>
    </source>
</evidence>
<comment type="caution">
    <text evidence="3">The sequence shown here is derived from an EMBL/GenBank/DDBJ whole genome shotgun (WGS) entry which is preliminary data.</text>
</comment>
<proteinExistence type="inferred from homology"/>
<evidence type="ECO:0000256" key="1">
    <source>
        <dbReference type="ARBA" id="ARBA00006484"/>
    </source>
</evidence>
<dbReference type="HOGENOM" id="CLU_010194_47_3_1"/>
<dbReference type="InParanoid" id="V5F8W7"/>
<dbReference type="eggNOG" id="KOG0725">
    <property type="taxonomic scope" value="Eukaryota"/>
</dbReference>
<dbReference type="SUPFAM" id="SSF51735">
    <property type="entry name" value="NAD(P)-binding Rossmann-fold domains"/>
    <property type="match status" value="1"/>
</dbReference>
<accession>V5F8W7</accession>
<dbReference type="EMBL" id="BAUL01000024">
    <property type="protein sequence ID" value="GAD92409.1"/>
    <property type="molecule type" value="Genomic_DNA"/>
</dbReference>
<reference evidence="4" key="1">
    <citation type="journal article" date="2014" name="Genome Announc.">
        <title>Draft genome sequence of the formaldehyde-resistant fungus Byssochlamys spectabilis No. 5 (anamorph Paecilomyces variotii No. 5) (NBRC109023).</title>
        <authorList>
            <person name="Oka T."/>
            <person name="Ekino K."/>
            <person name="Fukuda K."/>
            <person name="Nomura Y."/>
        </authorList>
    </citation>
    <scope>NUCLEOTIDE SEQUENCE [LARGE SCALE GENOMIC DNA]</scope>
    <source>
        <strain evidence="4">No. 5 / NBRC 109023</strain>
    </source>
</reference>